<accession>A0A8B6EAE3</accession>
<keyword evidence="2" id="KW-1185">Reference proteome</keyword>
<comment type="caution">
    <text evidence="1">The sequence shown here is derived from an EMBL/GenBank/DDBJ whole genome shotgun (WGS) entry which is preliminary data.</text>
</comment>
<evidence type="ECO:0000313" key="1">
    <source>
        <dbReference type="EMBL" id="VDI32068.1"/>
    </source>
</evidence>
<dbReference type="AlphaFoldDB" id="A0A8B6EAE3"/>
<dbReference type="EMBL" id="UYJE01004864">
    <property type="protein sequence ID" value="VDI32068.1"/>
    <property type="molecule type" value="Genomic_DNA"/>
</dbReference>
<protein>
    <recommendedName>
        <fullName evidence="3">Reverse transcriptase domain-containing protein</fullName>
    </recommendedName>
</protein>
<dbReference type="OrthoDB" id="6138379at2759"/>
<organism evidence="1 2">
    <name type="scientific">Mytilus galloprovincialis</name>
    <name type="common">Mediterranean mussel</name>
    <dbReference type="NCBI Taxonomy" id="29158"/>
    <lineage>
        <taxon>Eukaryota</taxon>
        <taxon>Metazoa</taxon>
        <taxon>Spiralia</taxon>
        <taxon>Lophotrochozoa</taxon>
        <taxon>Mollusca</taxon>
        <taxon>Bivalvia</taxon>
        <taxon>Autobranchia</taxon>
        <taxon>Pteriomorphia</taxon>
        <taxon>Mytilida</taxon>
        <taxon>Mytiloidea</taxon>
        <taxon>Mytilidae</taxon>
        <taxon>Mytilinae</taxon>
        <taxon>Mytilus</taxon>
    </lineage>
</organism>
<feature type="non-terminal residue" evidence="1">
    <location>
        <position position="53"/>
    </location>
</feature>
<sequence>MDHFDRNSILCDEQHGFRTKRSCESQLLITIHDIAKNMEDGDQTDIILLDFDK</sequence>
<reference evidence="1" key="1">
    <citation type="submission" date="2018-11" db="EMBL/GenBank/DDBJ databases">
        <authorList>
            <person name="Alioto T."/>
            <person name="Alioto T."/>
        </authorList>
    </citation>
    <scope>NUCLEOTIDE SEQUENCE</scope>
</reference>
<proteinExistence type="predicted"/>
<name>A0A8B6EAE3_MYTGA</name>
<dbReference type="Proteomes" id="UP000596742">
    <property type="component" value="Unassembled WGS sequence"/>
</dbReference>
<evidence type="ECO:0000313" key="2">
    <source>
        <dbReference type="Proteomes" id="UP000596742"/>
    </source>
</evidence>
<evidence type="ECO:0008006" key="3">
    <source>
        <dbReference type="Google" id="ProtNLM"/>
    </source>
</evidence>
<gene>
    <name evidence="1" type="ORF">MGAL_10B019637</name>
</gene>